<protein>
    <submittedName>
        <fullName evidence="2">Uncharacterized protein</fullName>
    </submittedName>
</protein>
<keyword evidence="3" id="KW-1185">Reference proteome</keyword>
<feature type="signal peptide" evidence="1">
    <location>
        <begin position="1"/>
        <end position="24"/>
    </location>
</feature>
<gene>
    <name evidence="2" type="ORF">KQI42_04140</name>
</gene>
<proteinExistence type="predicted"/>
<feature type="chain" id="PRO_5045561601" evidence="1">
    <location>
        <begin position="25"/>
        <end position="272"/>
    </location>
</feature>
<evidence type="ECO:0000313" key="3">
    <source>
        <dbReference type="Proteomes" id="UP000749471"/>
    </source>
</evidence>
<evidence type="ECO:0000256" key="1">
    <source>
        <dbReference type="SAM" id="SignalP"/>
    </source>
</evidence>
<name>A0ABS6E413_9FIRM</name>
<sequence length="272" mass="30402">MKKKAVTLLLSGVMVVSAVSYSFAATRNTPETKELGLNKREYIIEELQGDINGDKIKDRVLLIGEKENEDDIYNKSIFLKVVDGKSKKVSDIKINDFGGYEGKLFLGDFTGDKVEEAMIVTNTGGSGGMVDTRIISMKDNKGKIIFDGKDNLGINFKGKFADNFKAELKEDTLDEKLVIDLSAFKDSYIEQGIYDKNGKLLKETEPWTDPFSGLNPIDVDGDGVYELLGHQTIAGAYHANTISRLNSIFKYEDGEWKVKETEYTTKINFDEK</sequence>
<dbReference type="Proteomes" id="UP000749471">
    <property type="component" value="Unassembled WGS sequence"/>
</dbReference>
<comment type="caution">
    <text evidence="2">The sequence shown here is derived from an EMBL/GenBank/DDBJ whole genome shotgun (WGS) entry which is preliminary data.</text>
</comment>
<evidence type="ECO:0000313" key="2">
    <source>
        <dbReference type="EMBL" id="MBU5437185.1"/>
    </source>
</evidence>
<dbReference type="RefSeq" id="WP_216517017.1">
    <property type="nucleotide sequence ID" value="NZ_JAHLPM010000002.1"/>
</dbReference>
<keyword evidence="1" id="KW-0732">Signal</keyword>
<dbReference type="EMBL" id="JAHLPM010000002">
    <property type="protein sequence ID" value="MBU5437185.1"/>
    <property type="molecule type" value="Genomic_DNA"/>
</dbReference>
<organism evidence="2 3">
    <name type="scientific">Tissierella simiarum</name>
    <dbReference type="NCBI Taxonomy" id="2841534"/>
    <lineage>
        <taxon>Bacteria</taxon>
        <taxon>Bacillati</taxon>
        <taxon>Bacillota</taxon>
        <taxon>Tissierellia</taxon>
        <taxon>Tissierellales</taxon>
        <taxon>Tissierellaceae</taxon>
        <taxon>Tissierella</taxon>
    </lineage>
</organism>
<accession>A0ABS6E413</accession>
<reference evidence="2 3" key="1">
    <citation type="submission" date="2021-06" db="EMBL/GenBank/DDBJ databases">
        <authorList>
            <person name="Sun Q."/>
            <person name="Li D."/>
        </authorList>
    </citation>
    <scope>NUCLEOTIDE SEQUENCE [LARGE SCALE GENOMIC DNA]</scope>
    <source>
        <strain evidence="2 3">MSJ-40</strain>
    </source>
</reference>